<evidence type="ECO:0000256" key="1">
    <source>
        <dbReference type="PROSITE-ProRule" id="PRU00042"/>
    </source>
</evidence>
<dbReference type="PANTHER" id="PTHR46353">
    <property type="entry name" value="ZINC FINGER PROTEIN 5"/>
    <property type="match status" value="1"/>
</dbReference>
<dbReference type="GO" id="GO:0010090">
    <property type="term" value="P:trichome morphogenesis"/>
    <property type="evidence" value="ECO:0007669"/>
    <property type="project" value="InterPro"/>
</dbReference>
<feature type="domain" description="C2H2-type" evidence="3">
    <location>
        <begin position="84"/>
        <end position="111"/>
    </location>
</feature>
<comment type="caution">
    <text evidence="4">The sequence shown here is derived from an EMBL/GenBank/DDBJ whole genome shotgun (WGS) entry which is preliminary data.</text>
</comment>
<dbReference type="EMBL" id="JBBPBK010000010">
    <property type="protein sequence ID" value="KAK9276715.1"/>
    <property type="molecule type" value="Genomic_DNA"/>
</dbReference>
<evidence type="ECO:0000259" key="3">
    <source>
        <dbReference type="PROSITE" id="PS50157"/>
    </source>
</evidence>
<evidence type="ECO:0000313" key="5">
    <source>
        <dbReference type="Proteomes" id="UP001415857"/>
    </source>
</evidence>
<feature type="region of interest" description="Disordered" evidence="2">
    <location>
        <begin position="49"/>
        <end position="71"/>
    </location>
</feature>
<dbReference type="PROSITE" id="PS00028">
    <property type="entry name" value="ZINC_FINGER_C2H2_1"/>
    <property type="match status" value="1"/>
</dbReference>
<dbReference type="PANTHER" id="PTHR46353:SF5">
    <property type="entry name" value="ZINC FINGER PROTEIN 5"/>
    <property type="match status" value="1"/>
</dbReference>
<reference evidence="4 5" key="1">
    <citation type="journal article" date="2024" name="Plant J.">
        <title>Genome sequences and population genomics reveal climatic adaptation and genomic divergence between two closely related sweetgum species.</title>
        <authorList>
            <person name="Xu W.Q."/>
            <person name="Ren C.Q."/>
            <person name="Zhang X.Y."/>
            <person name="Comes H.P."/>
            <person name="Liu X.H."/>
            <person name="Li Y.G."/>
            <person name="Kettle C.J."/>
            <person name="Jalonen R."/>
            <person name="Gaisberger H."/>
            <person name="Ma Y.Z."/>
            <person name="Qiu Y.X."/>
        </authorList>
    </citation>
    <scope>NUCLEOTIDE SEQUENCE [LARGE SCALE GENOMIC DNA]</scope>
    <source>
        <strain evidence="4">Hangzhou</strain>
    </source>
</reference>
<keyword evidence="1" id="KW-0862">Zinc</keyword>
<feature type="compositionally biased region" description="Low complexity" evidence="2">
    <location>
        <begin position="55"/>
        <end position="66"/>
    </location>
</feature>
<sequence length="250" mass="27857">MEKDVSNLPSPTWDGENSCAASSCVEKKLRLFGFELNPYKNGESCLKGSVEGDESVNSSNTVSSGGDKLSKEKSSISELEEKKFECQYCFKEFANSQALGGHQNAHKKERMKKKRLQLQARKASINSYLQPFQSNLGFNYHGSTPCFYDPSCYAPEFSLYEESQISFNPFDQDVIRGSPVSKWYALPAHIPFQQDTCMFTLTHADRSGESSPVIMKPSPLPVSKQSCKSLDLQLGLSLQSKIQSSSRSEI</sequence>
<dbReference type="InterPro" id="IPR044299">
    <property type="entry name" value="GIS3/ZFP5/ZFP6"/>
</dbReference>
<dbReference type="InterPro" id="IPR013087">
    <property type="entry name" value="Znf_C2H2_type"/>
</dbReference>
<dbReference type="SUPFAM" id="SSF57667">
    <property type="entry name" value="beta-beta-alpha zinc fingers"/>
    <property type="match status" value="1"/>
</dbReference>
<keyword evidence="1" id="KW-0479">Metal-binding</keyword>
<protein>
    <recommendedName>
        <fullName evidence="3">C2H2-type domain-containing protein</fullName>
    </recommendedName>
</protein>
<dbReference type="Proteomes" id="UP001415857">
    <property type="component" value="Unassembled WGS sequence"/>
</dbReference>
<dbReference type="GO" id="GO:0000976">
    <property type="term" value="F:transcription cis-regulatory region binding"/>
    <property type="evidence" value="ECO:0007669"/>
    <property type="project" value="TreeGrafter"/>
</dbReference>
<keyword evidence="5" id="KW-1185">Reference proteome</keyword>
<dbReference type="AlphaFoldDB" id="A0AAP0WU01"/>
<dbReference type="InterPro" id="IPR036236">
    <property type="entry name" value="Znf_C2H2_sf"/>
</dbReference>
<accession>A0AAP0WU01</accession>
<dbReference type="PROSITE" id="PS50157">
    <property type="entry name" value="ZINC_FINGER_C2H2_2"/>
    <property type="match status" value="1"/>
</dbReference>
<dbReference type="GO" id="GO:0008270">
    <property type="term" value="F:zinc ion binding"/>
    <property type="evidence" value="ECO:0007669"/>
    <property type="project" value="UniProtKB-KW"/>
</dbReference>
<dbReference type="Gene3D" id="3.30.160.60">
    <property type="entry name" value="Classic Zinc Finger"/>
    <property type="match status" value="1"/>
</dbReference>
<organism evidence="4 5">
    <name type="scientific">Liquidambar formosana</name>
    <name type="common">Formosan gum</name>
    <dbReference type="NCBI Taxonomy" id="63359"/>
    <lineage>
        <taxon>Eukaryota</taxon>
        <taxon>Viridiplantae</taxon>
        <taxon>Streptophyta</taxon>
        <taxon>Embryophyta</taxon>
        <taxon>Tracheophyta</taxon>
        <taxon>Spermatophyta</taxon>
        <taxon>Magnoliopsida</taxon>
        <taxon>eudicotyledons</taxon>
        <taxon>Gunneridae</taxon>
        <taxon>Pentapetalae</taxon>
        <taxon>Saxifragales</taxon>
        <taxon>Altingiaceae</taxon>
        <taxon>Liquidambar</taxon>
    </lineage>
</organism>
<name>A0AAP0WU01_LIQFO</name>
<dbReference type="GO" id="GO:0009736">
    <property type="term" value="P:cytokinin-activated signaling pathway"/>
    <property type="evidence" value="ECO:0007669"/>
    <property type="project" value="TreeGrafter"/>
</dbReference>
<dbReference type="FunFam" id="3.30.160.60:FF:002732">
    <property type="entry name" value="zinc finger protein 5"/>
    <property type="match status" value="1"/>
</dbReference>
<dbReference type="GO" id="GO:0005634">
    <property type="term" value="C:nucleus"/>
    <property type="evidence" value="ECO:0007669"/>
    <property type="project" value="TreeGrafter"/>
</dbReference>
<evidence type="ECO:0000313" key="4">
    <source>
        <dbReference type="EMBL" id="KAK9276715.1"/>
    </source>
</evidence>
<gene>
    <name evidence="4" type="ORF">L1049_006251</name>
</gene>
<proteinExistence type="predicted"/>
<dbReference type="GO" id="GO:0009740">
    <property type="term" value="P:gibberellic acid mediated signaling pathway"/>
    <property type="evidence" value="ECO:0007669"/>
    <property type="project" value="TreeGrafter"/>
</dbReference>
<dbReference type="GO" id="GO:0003700">
    <property type="term" value="F:DNA-binding transcription factor activity"/>
    <property type="evidence" value="ECO:0007669"/>
    <property type="project" value="TreeGrafter"/>
</dbReference>
<keyword evidence="1" id="KW-0863">Zinc-finger</keyword>
<evidence type="ECO:0000256" key="2">
    <source>
        <dbReference type="SAM" id="MobiDB-lite"/>
    </source>
</evidence>